<dbReference type="RefSeq" id="WP_115866861.1">
    <property type="nucleotide sequence ID" value="NZ_QREG01000003.1"/>
</dbReference>
<proteinExistence type="predicted"/>
<keyword evidence="2" id="KW-1185">Reference proteome</keyword>
<evidence type="ECO:0000313" key="1">
    <source>
        <dbReference type="EMBL" id="REE01575.1"/>
    </source>
</evidence>
<dbReference type="AlphaFoldDB" id="A0A3D9L7W1"/>
<organism evidence="1 2">
    <name type="scientific">Marinoscillum furvescens DSM 4134</name>
    <dbReference type="NCBI Taxonomy" id="1122208"/>
    <lineage>
        <taxon>Bacteria</taxon>
        <taxon>Pseudomonadati</taxon>
        <taxon>Bacteroidota</taxon>
        <taxon>Cytophagia</taxon>
        <taxon>Cytophagales</taxon>
        <taxon>Reichenbachiellaceae</taxon>
        <taxon>Marinoscillum</taxon>
    </lineage>
</organism>
<comment type="caution">
    <text evidence="1">The sequence shown here is derived from an EMBL/GenBank/DDBJ whole genome shotgun (WGS) entry which is preliminary data.</text>
</comment>
<protein>
    <submittedName>
        <fullName evidence="1">Uncharacterized protein DUF4403</fullName>
    </submittedName>
</protein>
<dbReference type="Proteomes" id="UP000256779">
    <property type="component" value="Unassembled WGS sequence"/>
</dbReference>
<accession>A0A3D9L7W1</accession>
<dbReference type="EMBL" id="QREG01000003">
    <property type="protein sequence ID" value="REE01575.1"/>
    <property type="molecule type" value="Genomic_DNA"/>
</dbReference>
<evidence type="ECO:0000313" key="2">
    <source>
        <dbReference type="Proteomes" id="UP000256779"/>
    </source>
</evidence>
<sequence>MTKRVFFIVWVVFMVGCSRVHQREEAALPPLEVPPSYLSFRVDFPIQELAKGVNRILPGELVDGVFPMGEKDSLYLKVNRKGPLDLYMKGDEFYAAIPLEVSAAVRKKVLGITLSNKESPVVFHGKIKASTSVAVAPNWSLDLACTYRGFELTDSPELSLMGMTFNVEELIETALQSHEEELSNVICRALDHVIDFRQLVDKVWSDLQNPIRVARSPQPFWLYSRPLALNGVVIPGGSGTLSIHLEYRTRLQISPELSPVTEKVQLGDCGEPLNTRNTIAAYTELYLPFEMLTHLMQQELAGKTFTYEDYTLLVEQARVNRKGQKLLVALDVSGDITGKVLVTGTPTINDNRELTISDFKYEIEAEDDWVKLTDWAVHSLAEQYIADQARLDTRPFFRQLDQLIMQGLRKSDLAEKLDVDLVFQKIDSYQLRMTETYIQWIFYLEGSSSVTLKSGLFKKR</sequence>
<name>A0A3D9L7W1_MARFU</name>
<gene>
    <name evidence="1" type="ORF">C7460_10391</name>
</gene>
<reference evidence="1 2" key="1">
    <citation type="submission" date="2018-07" db="EMBL/GenBank/DDBJ databases">
        <title>Genomic Encyclopedia of Type Strains, Phase IV (KMG-IV): sequencing the most valuable type-strain genomes for metagenomic binning, comparative biology and taxonomic classification.</title>
        <authorList>
            <person name="Goeker M."/>
        </authorList>
    </citation>
    <scope>NUCLEOTIDE SEQUENCE [LARGE SCALE GENOMIC DNA]</scope>
    <source>
        <strain evidence="1 2">DSM 4134</strain>
    </source>
</reference>
<dbReference type="PROSITE" id="PS51257">
    <property type="entry name" value="PROKAR_LIPOPROTEIN"/>
    <property type="match status" value="1"/>
</dbReference>
<dbReference type="InterPro" id="IPR025515">
    <property type="entry name" value="DUF4403"/>
</dbReference>
<dbReference type="OrthoDB" id="9774949at2"/>
<dbReference type="Pfam" id="PF14356">
    <property type="entry name" value="DUF4403"/>
    <property type="match status" value="1"/>
</dbReference>